<feature type="domain" description="HAT C-terminal dimerisation" evidence="2">
    <location>
        <begin position="679"/>
        <end position="734"/>
    </location>
</feature>
<feature type="region of interest" description="Disordered" evidence="1">
    <location>
        <begin position="1"/>
        <end position="31"/>
    </location>
</feature>
<dbReference type="SUPFAM" id="SSF53098">
    <property type="entry name" value="Ribonuclease H-like"/>
    <property type="match status" value="1"/>
</dbReference>
<dbReference type="EMBL" id="CP045904">
    <property type="protein sequence ID" value="QQP35825.1"/>
    <property type="molecule type" value="Genomic_DNA"/>
</dbReference>
<dbReference type="InterPro" id="IPR012337">
    <property type="entry name" value="RNaseH-like_sf"/>
</dbReference>
<name>A0A7T8GQC4_CALRO</name>
<gene>
    <name evidence="4" type="ORF">FKW44_020737</name>
</gene>
<dbReference type="Pfam" id="PF05699">
    <property type="entry name" value="Dimer_Tnp_hAT"/>
    <property type="match status" value="1"/>
</dbReference>
<evidence type="ECO:0000256" key="1">
    <source>
        <dbReference type="SAM" id="MobiDB-lite"/>
    </source>
</evidence>
<dbReference type="PANTHER" id="PTHR45749">
    <property type="match status" value="1"/>
</dbReference>
<dbReference type="OrthoDB" id="6589422at2759"/>
<feature type="domain" description="DUF4371" evidence="3">
    <location>
        <begin position="145"/>
        <end position="367"/>
    </location>
</feature>
<accession>A0A7T8GQC4</accession>
<feature type="region of interest" description="Disordered" evidence="1">
    <location>
        <begin position="54"/>
        <end position="79"/>
    </location>
</feature>
<evidence type="ECO:0000313" key="5">
    <source>
        <dbReference type="Proteomes" id="UP000595437"/>
    </source>
</evidence>
<keyword evidence="5" id="KW-1185">Reference proteome</keyword>
<proteinExistence type="predicted"/>
<evidence type="ECO:0000259" key="3">
    <source>
        <dbReference type="Pfam" id="PF14291"/>
    </source>
</evidence>
<organism evidence="4 5">
    <name type="scientific">Caligus rogercresseyi</name>
    <name type="common">Sea louse</name>
    <dbReference type="NCBI Taxonomy" id="217165"/>
    <lineage>
        <taxon>Eukaryota</taxon>
        <taxon>Metazoa</taxon>
        <taxon>Ecdysozoa</taxon>
        <taxon>Arthropoda</taxon>
        <taxon>Crustacea</taxon>
        <taxon>Multicrustacea</taxon>
        <taxon>Hexanauplia</taxon>
        <taxon>Copepoda</taxon>
        <taxon>Siphonostomatoida</taxon>
        <taxon>Caligidae</taxon>
        <taxon>Caligus</taxon>
    </lineage>
</organism>
<feature type="non-terminal residue" evidence="4">
    <location>
        <position position="743"/>
    </location>
</feature>
<protein>
    <submittedName>
        <fullName evidence="4">Zinc finger MYM-type protein 1</fullName>
    </submittedName>
</protein>
<evidence type="ECO:0000313" key="4">
    <source>
        <dbReference type="EMBL" id="QQP35825.1"/>
    </source>
</evidence>
<feature type="compositionally biased region" description="Polar residues" evidence="1">
    <location>
        <begin position="1"/>
        <end position="28"/>
    </location>
</feature>
<dbReference type="GO" id="GO:0046983">
    <property type="term" value="F:protein dimerization activity"/>
    <property type="evidence" value="ECO:0007669"/>
    <property type="project" value="InterPro"/>
</dbReference>
<dbReference type="InterPro" id="IPR008906">
    <property type="entry name" value="HATC_C_dom"/>
</dbReference>
<evidence type="ECO:0000259" key="2">
    <source>
        <dbReference type="Pfam" id="PF05699"/>
    </source>
</evidence>
<dbReference type="AlphaFoldDB" id="A0A7T8GQC4"/>
<sequence>MSQKRMSSFFQSLPKNKLLKNSNPQPNALDQEYYQALERQDKVAAAADVIPVSTAASPSQDTEESVVETGTSPLPSEPFQPQALDFPAKQFGTETFTRSFKSAWFGKWKWLHYLKDVDKALCYTCVSAVEKGLIQEEKKRADAVFIRGGFSNWRKATNKFREHERSTFHLGAVNKVAALNNTPISALLSDVVAKDQKTARVVLNEAFKSVRYLLRQGLPLRGHDHRDGNFWLMMLDRTESLPEARQWMLRRDNWLSDTIQNEMIEQLAHAVQRKLVQEANCSSYFGLTADGTTDISSSEQFSCHLHYVDSQMGKQSVFLGFYSAPDSTADSLFRCIVDIFLRLNLPIEKLQGYCFDGASNMAGRISGVRTRLAELCPGSLFVHCCNHSLDLALQEVARDVSLIAEIFNFVQSSAKRMSLYQSLFSEGEPVTNLAALCPTSRLLQGYGPLLQTLRTLQEDRTVRGETRQKIFGLLKQAQKARTAYGLLCCEAMFGPCETVAKSLQGDNASVSGALECILVLKERMSALRGDRAVDTIFVKAKAFAAAHSLEWPNESRVCRTPSRFRDTAAVEDVADCAAEAKWRREFFEAVDLMNSELDRRFDQAGMSTAARREKVLLDSTRGLVSDSDDVSALQLPMQDFESIALQLKMLGGLTKDQAFHTVNDLGRFMAALHPQTRGLFSEVEKLIHLCLCLPVSTACSERSFSALRRLKTWLRSKVSQCRLTHMALLHVHKDILDDLNLQD</sequence>
<dbReference type="Pfam" id="PF14291">
    <property type="entry name" value="DUF4371"/>
    <property type="match status" value="1"/>
</dbReference>
<dbReference type="Proteomes" id="UP000595437">
    <property type="component" value="Chromosome 15"/>
</dbReference>
<dbReference type="PANTHER" id="PTHR45749:SF21">
    <property type="entry name" value="DUF4371 DOMAIN-CONTAINING PROTEIN"/>
    <property type="match status" value="1"/>
</dbReference>
<dbReference type="InterPro" id="IPR025398">
    <property type="entry name" value="DUF4371"/>
</dbReference>
<reference evidence="5" key="1">
    <citation type="submission" date="2021-01" db="EMBL/GenBank/DDBJ databases">
        <title>Caligus Genome Assembly.</title>
        <authorList>
            <person name="Gallardo-Escarate C."/>
        </authorList>
    </citation>
    <scope>NUCLEOTIDE SEQUENCE [LARGE SCALE GENOMIC DNA]</scope>
</reference>